<dbReference type="InterPro" id="IPR041736">
    <property type="entry name" value="4OHPhenylPyrv_dOase_N"/>
</dbReference>
<dbReference type="CDD" id="cd07250">
    <property type="entry name" value="HPPD_C_like"/>
    <property type="match status" value="1"/>
</dbReference>
<dbReference type="InterPro" id="IPR029068">
    <property type="entry name" value="Glyas_Bleomycin-R_OHBP_Dase"/>
</dbReference>
<dbReference type="PANTHER" id="PTHR11959">
    <property type="entry name" value="4-HYDROXYPHENYLPYRUVATE DIOXYGENASE"/>
    <property type="match status" value="1"/>
</dbReference>
<keyword evidence="7" id="KW-0223">Dioxygenase</keyword>
<dbReference type="EMBL" id="JBHSBB010000011">
    <property type="protein sequence ID" value="MFC4033168.1"/>
    <property type="molecule type" value="Genomic_DNA"/>
</dbReference>
<dbReference type="InterPro" id="IPR004360">
    <property type="entry name" value="Glyas_Fos-R_dOase_dom"/>
</dbReference>
<feature type="domain" description="VOC" evidence="6">
    <location>
        <begin position="5"/>
        <end position="136"/>
    </location>
</feature>
<dbReference type="Proteomes" id="UP001595765">
    <property type="component" value="Unassembled WGS sequence"/>
</dbReference>
<dbReference type="Pfam" id="PF00903">
    <property type="entry name" value="Glyoxalase"/>
    <property type="match status" value="1"/>
</dbReference>
<keyword evidence="7" id="KW-0560">Oxidoreductase</keyword>
<evidence type="ECO:0000256" key="2">
    <source>
        <dbReference type="ARBA" id="ARBA00005877"/>
    </source>
</evidence>
<evidence type="ECO:0000256" key="5">
    <source>
        <dbReference type="ARBA" id="ARBA00023004"/>
    </source>
</evidence>
<proteinExistence type="inferred from homology"/>
<accession>A0ABV8HMB3</accession>
<dbReference type="NCBIfam" id="TIGR01263">
    <property type="entry name" value="4HPPD"/>
    <property type="match status" value="1"/>
</dbReference>
<evidence type="ECO:0000259" key="6">
    <source>
        <dbReference type="PROSITE" id="PS51819"/>
    </source>
</evidence>
<name>A0ABV8HMB3_9ACTN</name>
<dbReference type="InterPro" id="IPR041735">
    <property type="entry name" value="4OHPhenylPyrv_dOase_C"/>
</dbReference>
<dbReference type="EC" id="1.13.11.27" evidence="7"/>
<comment type="caution">
    <text evidence="7">The sequence shown here is derived from an EMBL/GenBank/DDBJ whole genome shotgun (WGS) entry which is preliminary data.</text>
</comment>
<feature type="domain" description="VOC" evidence="6">
    <location>
        <begin position="144"/>
        <end position="295"/>
    </location>
</feature>
<reference evidence="8" key="1">
    <citation type="journal article" date="2019" name="Int. J. Syst. Evol. Microbiol.">
        <title>The Global Catalogue of Microorganisms (GCM) 10K type strain sequencing project: providing services to taxonomists for standard genome sequencing and annotation.</title>
        <authorList>
            <consortium name="The Broad Institute Genomics Platform"/>
            <consortium name="The Broad Institute Genome Sequencing Center for Infectious Disease"/>
            <person name="Wu L."/>
            <person name="Ma J."/>
        </authorList>
    </citation>
    <scope>NUCLEOTIDE SEQUENCE [LARGE SCALE GENOMIC DNA]</scope>
    <source>
        <strain evidence="8">CGMCC 4.7237</strain>
    </source>
</reference>
<keyword evidence="8" id="KW-1185">Reference proteome</keyword>
<protein>
    <submittedName>
        <fullName evidence="7">4-hydroxyphenylpyruvate dioxygenase</fullName>
        <ecNumber evidence="7">1.13.11.27</ecNumber>
    </submittedName>
</protein>
<sequence>MTVHGIGYVEFHCEDAHKYAATLRDDFGFTVTPADEGGEPPRPGLSRLVARQGGITLLLNSASAPDDPVSAFVRRHGDGVATLALACDDAEDALARTEEAVRRGAVRIDGTTVVGFGDLSLRFVGRDDPLLAGSEGETEALLRELDHVAVCVPSGELAPAVRYSQEALGFSVIFSEYLEIGAQAMNSEVVQSADGGVTLTLLEPDPTREPGQINGFLDAHGGSGVQHLAFGTEDIAGAVRTLSGRGVTFLTTPGSYYEALPARLGETGIPADVLRELNLLVDQDHGGQLFQIFTRSTHPRNTLFLELIERRGAGTFGSANIKALYEAVERERADTA</sequence>
<evidence type="ECO:0000256" key="1">
    <source>
        <dbReference type="ARBA" id="ARBA00001962"/>
    </source>
</evidence>
<dbReference type="PIRSF" id="PIRSF009283">
    <property type="entry name" value="HPP_dOase"/>
    <property type="match status" value="1"/>
</dbReference>
<keyword evidence="4" id="KW-0677">Repeat</keyword>
<dbReference type="GO" id="GO:0003868">
    <property type="term" value="F:4-hydroxyphenylpyruvate dioxygenase activity"/>
    <property type="evidence" value="ECO:0007669"/>
    <property type="project" value="UniProtKB-EC"/>
</dbReference>
<dbReference type="InterPro" id="IPR005956">
    <property type="entry name" value="4OHPhenylPyrv_dOase"/>
</dbReference>
<dbReference type="SUPFAM" id="SSF54593">
    <property type="entry name" value="Glyoxalase/Bleomycin resistance protein/Dihydroxybiphenyl dioxygenase"/>
    <property type="match status" value="1"/>
</dbReference>
<evidence type="ECO:0000256" key="4">
    <source>
        <dbReference type="ARBA" id="ARBA00022737"/>
    </source>
</evidence>
<comment type="similarity">
    <text evidence="2">Belongs to the 4HPPD family.</text>
</comment>
<gene>
    <name evidence="7" type="primary">hppD</name>
    <name evidence="7" type="ORF">ACFO3J_16975</name>
</gene>
<dbReference type="RefSeq" id="WP_386430266.1">
    <property type="nucleotide sequence ID" value="NZ_JBHSBB010000011.1"/>
</dbReference>
<organism evidence="7 8">
    <name type="scientific">Streptomyces polygonati</name>
    <dbReference type="NCBI Taxonomy" id="1617087"/>
    <lineage>
        <taxon>Bacteria</taxon>
        <taxon>Bacillati</taxon>
        <taxon>Actinomycetota</taxon>
        <taxon>Actinomycetes</taxon>
        <taxon>Kitasatosporales</taxon>
        <taxon>Streptomycetaceae</taxon>
        <taxon>Streptomyces</taxon>
    </lineage>
</organism>
<evidence type="ECO:0000313" key="7">
    <source>
        <dbReference type="EMBL" id="MFC4033168.1"/>
    </source>
</evidence>
<keyword evidence="5" id="KW-0408">Iron</keyword>
<comment type="cofactor">
    <cofactor evidence="1">
        <name>Fe cation</name>
        <dbReference type="ChEBI" id="CHEBI:24875"/>
    </cofactor>
</comment>
<dbReference type="CDD" id="cd08342">
    <property type="entry name" value="HPPD_N_like"/>
    <property type="match status" value="1"/>
</dbReference>
<keyword evidence="3" id="KW-0479">Metal-binding</keyword>
<evidence type="ECO:0000313" key="8">
    <source>
        <dbReference type="Proteomes" id="UP001595765"/>
    </source>
</evidence>
<evidence type="ECO:0000256" key="3">
    <source>
        <dbReference type="ARBA" id="ARBA00022723"/>
    </source>
</evidence>
<dbReference type="InterPro" id="IPR037523">
    <property type="entry name" value="VOC_core"/>
</dbReference>
<dbReference type="Gene3D" id="3.10.180.10">
    <property type="entry name" value="2,3-Dihydroxybiphenyl 1,2-Dioxygenase, domain 1"/>
    <property type="match status" value="2"/>
</dbReference>
<dbReference type="PANTHER" id="PTHR11959:SF1">
    <property type="entry name" value="4-HYDROXYPHENYLPYRUVATE DIOXYGENASE"/>
    <property type="match status" value="1"/>
</dbReference>
<dbReference type="PROSITE" id="PS51819">
    <property type="entry name" value="VOC"/>
    <property type="match status" value="2"/>
</dbReference>